<dbReference type="Proteomes" id="UP000002051">
    <property type="component" value="Chromosome 2"/>
</dbReference>
<organism evidence="2 4">
    <name type="scientific">Medicago truncatula</name>
    <name type="common">Barrel medic</name>
    <name type="synonym">Medicago tribuloides</name>
    <dbReference type="NCBI Taxonomy" id="3880"/>
    <lineage>
        <taxon>Eukaryota</taxon>
        <taxon>Viridiplantae</taxon>
        <taxon>Streptophyta</taxon>
        <taxon>Embryophyta</taxon>
        <taxon>Tracheophyta</taxon>
        <taxon>Spermatophyta</taxon>
        <taxon>Magnoliopsida</taxon>
        <taxon>eudicotyledons</taxon>
        <taxon>Gunneridae</taxon>
        <taxon>Pentapetalae</taxon>
        <taxon>rosids</taxon>
        <taxon>fabids</taxon>
        <taxon>Fabales</taxon>
        <taxon>Fabaceae</taxon>
        <taxon>Papilionoideae</taxon>
        <taxon>50 kb inversion clade</taxon>
        <taxon>NPAAA clade</taxon>
        <taxon>Hologalegina</taxon>
        <taxon>IRL clade</taxon>
        <taxon>Trifolieae</taxon>
        <taxon>Medicago</taxon>
    </lineage>
</organism>
<evidence type="ECO:0000313" key="3">
    <source>
        <dbReference type="EnsemblPlants" id="KEH38110"/>
    </source>
</evidence>
<dbReference type="HOGENOM" id="CLU_1770801_0_0_1"/>
<proteinExistence type="predicted"/>
<dbReference type="InterPro" id="IPR052929">
    <property type="entry name" value="RNase_H-like_EbsB-rel"/>
</dbReference>
<accession>A0A072VIX1</accession>
<reference evidence="2 4" key="2">
    <citation type="journal article" date="2014" name="BMC Genomics">
        <title>An improved genome release (version Mt4.0) for the model legume Medicago truncatula.</title>
        <authorList>
            <person name="Tang H."/>
            <person name="Krishnakumar V."/>
            <person name="Bidwell S."/>
            <person name="Rosen B."/>
            <person name="Chan A."/>
            <person name="Zhou S."/>
            <person name="Gentzbittel L."/>
            <person name="Childs K.L."/>
            <person name="Yandell M."/>
            <person name="Gundlach H."/>
            <person name="Mayer K.F."/>
            <person name="Schwartz D.C."/>
            <person name="Town C.D."/>
        </authorList>
    </citation>
    <scope>GENOME REANNOTATION</scope>
    <source>
        <strain evidence="2">A17</strain>
        <strain evidence="3 4">cv. Jemalong A17</strain>
    </source>
</reference>
<keyword evidence="4" id="KW-1185">Reference proteome</keyword>
<keyword evidence="1" id="KW-1133">Transmembrane helix</keyword>
<protein>
    <submittedName>
        <fullName evidence="2">Transmembrane protein, putative</fullName>
    </submittedName>
</protein>
<dbReference type="PANTHER" id="PTHR47074">
    <property type="entry name" value="BNAC02G40300D PROTEIN"/>
    <property type="match status" value="1"/>
</dbReference>
<dbReference type="PANTHER" id="PTHR47074:SF21">
    <property type="entry name" value="RNASE H TYPE-1 DOMAIN-CONTAINING PROTEIN"/>
    <property type="match status" value="1"/>
</dbReference>
<dbReference type="AlphaFoldDB" id="A0A072VIX1"/>
<evidence type="ECO:0000313" key="2">
    <source>
        <dbReference type="EMBL" id="KEH38110.1"/>
    </source>
</evidence>
<dbReference type="EnsemblPlants" id="KEH38110">
    <property type="protein sequence ID" value="KEH38110"/>
    <property type="gene ID" value="MTR_2g461470"/>
</dbReference>
<reference evidence="3" key="3">
    <citation type="submission" date="2015-04" db="UniProtKB">
        <authorList>
            <consortium name="EnsemblPlants"/>
        </authorList>
    </citation>
    <scope>IDENTIFICATION</scope>
    <source>
        <strain evidence="3">cv. Jemalong A17</strain>
    </source>
</reference>
<evidence type="ECO:0000313" key="4">
    <source>
        <dbReference type="Proteomes" id="UP000002051"/>
    </source>
</evidence>
<reference evidence="2 4" key="1">
    <citation type="journal article" date="2011" name="Nature">
        <title>The Medicago genome provides insight into the evolution of rhizobial symbioses.</title>
        <authorList>
            <person name="Young N.D."/>
            <person name="Debelle F."/>
            <person name="Oldroyd G.E."/>
            <person name="Geurts R."/>
            <person name="Cannon S.B."/>
            <person name="Udvardi M.K."/>
            <person name="Benedito V.A."/>
            <person name="Mayer K.F."/>
            <person name="Gouzy J."/>
            <person name="Schoof H."/>
            <person name="Van de Peer Y."/>
            <person name="Proost S."/>
            <person name="Cook D.R."/>
            <person name="Meyers B.C."/>
            <person name="Spannagl M."/>
            <person name="Cheung F."/>
            <person name="De Mita S."/>
            <person name="Krishnakumar V."/>
            <person name="Gundlach H."/>
            <person name="Zhou S."/>
            <person name="Mudge J."/>
            <person name="Bharti A.K."/>
            <person name="Murray J.D."/>
            <person name="Naoumkina M.A."/>
            <person name="Rosen B."/>
            <person name="Silverstein K.A."/>
            <person name="Tang H."/>
            <person name="Rombauts S."/>
            <person name="Zhao P.X."/>
            <person name="Zhou P."/>
            <person name="Barbe V."/>
            <person name="Bardou P."/>
            <person name="Bechner M."/>
            <person name="Bellec A."/>
            <person name="Berger A."/>
            <person name="Berges H."/>
            <person name="Bidwell S."/>
            <person name="Bisseling T."/>
            <person name="Choisne N."/>
            <person name="Couloux A."/>
            <person name="Denny R."/>
            <person name="Deshpande S."/>
            <person name="Dai X."/>
            <person name="Doyle J.J."/>
            <person name="Dudez A.M."/>
            <person name="Farmer A.D."/>
            <person name="Fouteau S."/>
            <person name="Franken C."/>
            <person name="Gibelin C."/>
            <person name="Gish J."/>
            <person name="Goldstein S."/>
            <person name="Gonzalez A.J."/>
            <person name="Green P.J."/>
            <person name="Hallab A."/>
            <person name="Hartog M."/>
            <person name="Hua A."/>
            <person name="Humphray S.J."/>
            <person name="Jeong D.H."/>
            <person name="Jing Y."/>
            <person name="Jocker A."/>
            <person name="Kenton S.M."/>
            <person name="Kim D.J."/>
            <person name="Klee K."/>
            <person name="Lai H."/>
            <person name="Lang C."/>
            <person name="Lin S."/>
            <person name="Macmil S.L."/>
            <person name="Magdelenat G."/>
            <person name="Matthews L."/>
            <person name="McCorrison J."/>
            <person name="Monaghan E.L."/>
            <person name="Mun J.H."/>
            <person name="Najar F.Z."/>
            <person name="Nicholson C."/>
            <person name="Noirot C."/>
            <person name="O'Bleness M."/>
            <person name="Paule C.R."/>
            <person name="Poulain J."/>
            <person name="Prion F."/>
            <person name="Qin B."/>
            <person name="Qu C."/>
            <person name="Retzel E.F."/>
            <person name="Riddle C."/>
            <person name="Sallet E."/>
            <person name="Samain S."/>
            <person name="Samson N."/>
            <person name="Sanders I."/>
            <person name="Saurat O."/>
            <person name="Scarpelli C."/>
            <person name="Schiex T."/>
            <person name="Segurens B."/>
            <person name="Severin A.J."/>
            <person name="Sherrier D.J."/>
            <person name="Shi R."/>
            <person name="Sims S."/>
            <person name="Singer S.R."/>
            <person name="Sinharoy S."/>
            <person name="Sterck L."/>
            <person name="Viollet A."/>
            <person name="Wang B.B."/>
            <person name="Wang K."/>
            <person name="Wang M."/>
            <person name="Wang X."/>
            <person name="Warfsmann J."/>
            <person name="Weissenbach J."/>
            <person name="White D.D."/>
            <person name="White J.D."/>
            <person name="Wiley G.B."/>
            <person name="Wincker P."/>
            <person name="Xing Y."/>
            <person name="Yang L."/>
            <person name="Yao Z."/>
            <person name="Ying F."/>
            <person name="Zhai J."/>
            <person name="Zhou L."/>
            <person name="Zuber A."/>
            <person name="Denarie J."/>
            <person name="Dixon R.A."/>
            <person name="May G.D."/>
            <person name="Schwartz D.C."/>
            <person name="Rogers J."/>
            <person name="Quetier F."/>
            <person name="Town C.D."/>
            <person name="Roe B.A."/>
        </authorList>
    </citation>
    <scope>NUCLEOTIDE SEQUENCE [LARGE SCALE GENOMIC DNA]</scope>
    <source>
        <strain evidence="2">A17</strain>
        <strain evidence="3 4">cv. Jemalong A17</strain>
    </source>
</reference>
<feature type="transmembrane region" description="Helical" evidence="1">
    <location>
        <begin position="127"/>
        <end position="146"/>
    </location>
</feature>
<dbReference type="EMBL" id="CM001218">
    <property type="protein sequence ID" value="KEH38110.1"/>
    <property type="molecule type" value="Genomic_DNA"/>
</dbReference>
<sequence length="147" mass="16566">MQCKARDINAHLHVLPYDYQNMIWLKPRTRDSEPTLSDFSDWLSNIIQNENEGIAIQQSGSSTFFRSSSPEAPLQHQTRPVEGLLKVNSDANLQEQGWWSLGTVIRDSQGLIMAAATWKVTGSENAAMAKAFGILATMIFCFRVWFS</sequence>
<keyword evidence="1 2" id="KW-0812">Transmembrane</keyword>
<name>A0A072VIX1_MEDTR</name>
<keyword evidence="1" id="KW-0472">Membrane</keyword>
<gene>
    <name evidence="2" type="ordered locus">MTR_2g461470</name>
</gene>
<evidence type="ECO:0000256" key="1">
    <source>
        <dbReference type="SAM" id="Phobius"/>
    </source>
</evidence>